<evidence type="ECO:0000256" key="1">
    <source>
        <dbReference type="ARBA" id="ARBA00004651"/>
    </source>
</evidence>
<dbReference type="PRINTS" id="PR00952">
    <property type="entry name" value="TYPE3IMQPROT"/>
</dbReference>
<dbReference type="GO" id="GO:0005886">
    <property type="term" value="C:plasma membrane"/>
    <property type="evidence" value="ECO:0007669"/>
    <property type="project" value="UniProtKB-SubCell"/>
</dbReference>
<dbReference type="Pfam" id="PF01313">
    <property type="entry name" value="Bac_export_3"/>
    <property type="match status" value="1"/>
</dbReference>
<evidence type="ECO:0000313" key="9">
    <source>
        <dbReference type="Proteomes" id="UP000186309"/>
    </source>
</evidence>
<keyword evidence="3" id="KW-1003">Cell membrane</keyword>
<dbReference type="KEGG" id="pbor:BSF38_03653"/>
<dbReference type="InterPro" id="IPR002191">
    <property type="entry name" value="Bac_export_3"/>
</dbReference>
<keyword evidence="8" id="KW-0282">Flagellum</keyword>
<keyword evidence="6 7" id="KW-0472">Membrane</keyword>
<evidence type="ECO:0000256" key="2">
    <source>
        <dbReference type="ARBA" id="ARBA00006156"/>
    </source>
</evidence>
<protein>
    <submittedName>
        <fullName evidence="8">Flagellar biosynthetic protein FliQ</fullName>
    </submittedName>
</protein>
<dbReference type="Proteomes" id="UP000186309">
    <property type="component" value="Chromosome"/>
</dbReference>
<name>A0A1U7CT67_9BACT</name>
<keyword evidence="5 7" id="KW-1133">Transmembrane helix</keyword>
<keyword evidence="9" id="KW-1185">Reference proteome</keyword>
<dbReference type="AlphaFoldDB" id="A0A1U7CT67"/>
<dbReference type="PANTHER" id="PTHR34040">
    <property type="entry name" value="FLAGELLAR BIOSYNTHETIC PROTEIN FLIQ"/>
    <property type="match status" value="1"/>
</dbReference>
<feature type="transmembrane region" description="Helical" evidence="7">
    <location>
        <begin position="36"/>
        <end position="55"/>
    </location>
</feature>
<dbReference type="GO" id="GO:0009306">
    <property type="term" value="P:protein secretion"/>
    <property type="evidence" value="ECO:0007669"/>
    <property type="project" value="InterPro"/>
</dbReference>
<reference evidence="9" key="1">
    <citation type="submission" date="2016-12" db="EMBL/GenBank/DDBJ databases">
        <title>Comparative genomics of four Isosphaeraceae planctomycetes: a common pool of plasmids and glycoside hydrolase genes.</title>
        <authorList>
            <person name="Ivanova A."/>
        </authorList>
    </citation>
    <scope>NUCLEOTIDE SEQUENCE [LARGE SCALE GENOMIC DNA]</scope>
    <source>
        <strain evidence="9">PX4</strain>
    </source>
</reference>
<evidence type="ECO:0000256" key="7">
    <source>
        <dbReference type="SAM" id="Phobius"/>
    </source>
</evidence>
<comment type="similarity">
    <text evidence="2">Belongs to the FliQ/MopD/SpaQ family.</text>
</comment>
<comment type="subcellular location">
    <subcellularLocation>
        <location evidence="1">Cell membrane</location>
        <topology evidence="1">Multi-pass membrane protein</topology>
    </subcellularLocation>
</comment>
<keyword evidence="4 7" id="KW-0812">Transmembrane</keyword>
<evidence type="ECO:0000256" key="5">
    <source>
        <dbReference type="ARBA" id="ARBA00022989"/>
    </source>
</evidence>
<evidence type="ECO:0000256" key="3">
    <source>
        <dbReference type="ARBA" id="ARBA00022475"/>
    </source>
</evidence>
<sequence length="73" mass="7841">MTLLLGGPLLASALLVGLIVNILQTLTQLNEPVVGLVPRLVTVIAVLLLLVPWLLSRWMSFTVDLIGSIPDLL</sequence>
<dbReference type="PANTHER" id="PTHR34040:SF2">
    <property type="entry name" value="FLAGELLAR BIOSYNTHETIC PROTEIN FLIQ"/>
    <property type="match status" value="1"/>
</dbReference>
<keyword evidence="8" id="KW-0966">Cell projection</keyword>
<dbReference type="STRING" id="1387353.BSF38_03653"/>
<evidence type="ECO:0000256" key="4">
    <source>
        <dbReference type="ARBA" id="ARBA00022692"/>
    </source>
</evidence>
<gene>
    <name evidence="8" type="primary">fliQ</name>
    <name evidence="8" type="ORF">BSF38_03653</name>
</gene>
<dbReference type="EMBL" id="CP019082">
    <property type="protein sequence ID" value="APW62121.1"/>
    <property type="molecule type" value="Genomic_DNA"/>
</dbReference>
<keyword evidence="8" id="KW-0969">Cilium</keyword>
<evidence type="ECO:0000313" key="8">
    <source>
        <dbReference type="EMBL" id="APW62121.1"/>
    </source>
</evidence>
<organism evidence="8 9">
    <name type="scientific">Paludisphaera borealis</name>
    <dbReference type="NCBI Taxonomy" id="1387353"/>
    <lineage>
        <taxon>Bacteria</taxon>
        <taxon>Pseudomonadati</taxon>
        <taxon>Planctomycetota</taxon>
        <taxon>Planctomycetia</taxon>
        <taxon>Isosphaerales</taxon>
        <taxon>Isosphaeraceae</taxon>
        <taxon>Paludisphaera</taxon>
    </lineage>
</organism>
<proteinExistence type="inferred from homology"/>
<feature type="transmembrane region" description="Helical" evidence="7">
    <location>
        <begin position="6"/>
        <end position="24"/>
    </location>
</feature>
<evidence type="ECO:0000256" key="6">
    <source>
        <dbReference type="ARBA" id="ARBA00023136"/>
    </source>
</evidence>
<accession>A0A1U7CT67</accession>